<feature type="domain" description="NACHT-NTPase and P-loop NTPases N-terminal" evidence="1">
    <location>
        <begin position="23"/>
        <end position="143"/>
    </location>
</feature>
<keyword evidence="3" id="KW-1185">Reference proteome</keyword>
<name>A0A0L1JCZ3_ASPN3</name>
<comment type="caution">
    <text evidence="2">The sequence shown here is derived from an EMBL/GenBank/DDBJ whole genome shotgun (WGS) entry which is preliminary data.</text>
</comment>
<gene>
    <name evidence="2" type="ORF">ANOM_002390</name>
</gene>
<sequence length="237" mass="25958">MLSTQSAAQSLSIMSESDISRQITGLIEVTEGIVEAYNPIKDLCGLPKAFREVNNLLPFVQQILRDAKAPTKKSLSTNEFKALKAIVSSCAEKADKLLEIFKKMAKKTDGQYSSSVYRAIVLNQGKHRVETLMDGILRGLEALVRSHIFPVEIQRQVKPLEDARAELAKVSPSLTDSDLAEQPGTANQYGDKCRQYNVFGEGTQRIADGHYFEAKGNQTFGMMPPLGSISSSGITST</sequence>
<dbReference type="RefSeq" id="XP_015410533.1">
    <property type="nucleotide sequence ID" value="XM_015547647.1"/>
</dbReference>
<dbReference type="EMBL" id="JNOM01000027">
    <property type="protein sequence ID" value="KNG89610.1"/>
    <property type="molecule type" value="Genomic_DNA"/>
</dbReference>
<organism evidence="2 3">
    <name type="scientific">Aspergillus nomiae NRRL (strain ATCC 15546 / NRRL 13137 / CBS 260.88 / M93)</name>
    <dbReference type="NCBI Taxonomy" id="1509407"/>
    <lineage>
        <taxon>Eukaryota</taxon>
        <taxon>Fungi</taxon>
        <taxon>Dikarya</taxon>
        <taxon>Ascomycota</taxon>
        <taxon>Pezizomycotina</taxon>
        <taxon>Eurotiomycetes</taxon>
        <taxon>Eurotiomycetidae</taxon>
        <taxon>Eurotiales</taxon>
        <taxon>Aspergillaceae</taxon>
        <taxon>Aspergillus</taxon>
        <taxon>Aspergillus subgen. Circumdati</taxon>
    </lineage>
</organism>
<accession>A0A0L1JCZ3</accession>
<dbReference type="AlphaFoldDB" id="A0A0L1JCZ3"/>
<dbReference type="Pfam" id="PF17107">
    <property type="entry name" value="SesA"/>
    <property type="match status" value="1"/>
</dbReference>
<dbReference type="Proteomes" id="UP000037505">
    <property type="component" value="Unassembled WGS sequence"/>
</dbReference>
<evidence type="ECO:0000313" key="3">
    <source>
        <dbReference type="Proteomes" id="UP000037505"/>
    </source>
</evidence>
<dbReference type="InterPro" id="IPR031352">
    <property type="entry name" value="SesA"/>
</dbReference>
<proteinExistence type="predicted"/>
<dbReference type="GeneID" id="26804194"/>
<reference evidence="2 3" key="1">
    <citation type="submission" date="2014-06" db="EMBL/GenBank/DDBJ databases">
        <title>The Genome of the Aflatoxigenic Filamentous Fungus Aspergillus nomius.</title>
        <authorList>
            <person name="Moore M.G."/>
            <person name="Shannon B.M."/>
            <person name="Brian M.M."/>
        </authorList>
    </citation>
    <scope>NUCLEOTIDE SEQUENCE [LARGE SCALE GENOMIC DNA]</scope>
    <source>
        <strain evidence="2 3">NRRL 13137</strain>
    </source>
</reference>
<evidence type="ECO:0000259" key="1">
    <source>
        <dbReference type="Pfam" id="PF17107"/>
    </source>
</evidence>
<dbReference type="OrthoDB" id="674604at2759"/>
<protein>
    <recommendedName>
        <fullName evidence="1">NACHT-NTPase and P-loop NTPases N-terminal domain-containing protein</fullName>
    </recommendedName>
</protein>
<evidence type="ECO:0000313" key="2">
    <source>
        <dbReference type="EMBL" id="KNG89610.1"/>
    </source>
</evidence>